<feature type="domain" description="CheW-like" evidence="1">
    <location>
        <begin position="39"/>
        <end position="179"/>
    </location>
</feature>
<dbReference type="InterPro" id="IPR036061">
    <property type="entry name" value="CheW-like_dom_sf"/>
</dbReference>
<dbReference type="SMART" id="SM00260">
    <property type="entry name" value="CheW"/>
    <property type="match status" value="1"/>
</dbReference>
<dbReference type="Pfam" id="PF01584">
    <property type="entry name" value="CheW"/>
    <property type="match status" value="1"/>
</dbReference>
<dbReference type="PANTHER" id="PTHR22617">
    <property type="entry name" value="CHEMOTAXIS SENSOR HISTIDINE KINASE-RELATED"/>
    <property type="match status" value="1"/>
</dbReference>
<dbReference type="AlphaFoldDB" id="A0A081C6P4"/>
<gene>
    <name evidence="2" type="ORF">U27_00140</name>
</gene>
<dbReference type="HOGENOM" id="CLU_048995_3_1_0"/>
<dbReference type="GO" id="GO:0006935">
    <property type="term" value="P:chemotaxis"/>
    <property type="evidence" value="ECO:0007669"/>
    <property type="project" value="InterPro"/>
</dbReference>
<evidence type="ECO:0000259" key="1">
    <source>
        <dbReference type="PROSITE" id="PS50851"/>
    </source>
</evidence>
<dbReference type="STRING" id="1499967.U27_00140"/>
<dbReference type="InterPro" id="IPR039315">
    <property type="entry name" value="CheW"/>
</dbReference>
<dbReference type="GO" id="GO:0007165">
    <property type="term" value="P:signal transduction"/>
    <property type="evidence" value="ECO:0007669"/>
    <property type="project" value="InterPro"/>
</dbReference>
<organism evidence="2 3">
    <name type="scientific">Vecturithrix granuli</name>
    <dbReference type="NCBI Taxonomy" id="1499967"/>
    <lineage>
        <taxon>Bacteria</taxon>
        <taxon>Candidatus Moduliflexota</taxon>
        <taxon>Candidatus Vecturitrichia</taxon>
        <taxon>Candidatus Vecturitrichales</taxon>
        <taxon>Candidatus Vecturitrichaceae</taxon>
        <taxon>Candidatus Vecturithrix</taxon>
    </lineage>
</organism>
<dbReference type="InterPro" id="IPR002545">
    <property type="entry name" value="CheW-lke_dom"/>
</dbReference>
<dbReference type="eggNOG" id="COG0835">
    <property type="taxonomic scope" value="Bacteria"/>
</dbReference>
<dbReference type="Gene3D" id="2.30.30.40">
    <property type="entry name" value="SH3 Domains"/>
    <property type="match status" value="1"/>
</dbReference>
<dbReference type="Gene3D" id="2.40.50.180">
    <property type="entry name" value="CheA-289, Domain 4"/>
    <property type="match status" value="1"/>
</dbReference>
<accession>A0A081C6P4</accession>
<dbReference type="PANTHER" id="PTHR22617:SF43">
    <property type="entry name" value="PROTEIN PILI"/>
    <property type="match status" value="1"/>
</dbReference>
<name>A0A081C6P4_VECG1</name>
<dbReference type="EMBL" id="DF820472">
    <property type="protein sequence ID" value="GAK60249.1"/>
    <property type="molecule type" value="Genomic_DNA"/>
</dbReference>
<protein>
    <submittedName>
        <fullName evidence="2">CheW protein</fullName>
    </submittedName>
</protein>
<sequence>MEHSLEQTQHPQEPHETLTRLELLQQLKQAEVSEIEEPPVQFVVISLNGGLYGMRILAVREILKVPHITRLPCAPAYILGVISVRGDVHAVVDLKMFLHLEASHVTEQSRIMLVESGDLVAGLLIDDMVDIIDAPETSLLPLNDGSFSVIQQYMEGKLPWNEQLITILQLEAIIQNIVVDQT</sequence>
<dbReference type="GO" id="GO:0005829">
    <property type="term" value="C:cytosol"/>
    <property type="evidence" value="ECO:0007669"/>
    <property type="project" value="TreeGrafter"/>
</dbReference>
<evidence type="ECO:0000313" key="3">
    <source>
        <dbReference type="Proteomes" id="UP000030661"/>
    </source>
</evidence>
<evidence type="ECO:0000313" key="2">
    <source>
        <dbReference type="EMBL" id="GAK60249.1"/>
    </source>
</evidence>
<reference evidence="2 3" key="1">
    <citation type="journal article" date="2015" name="PeerJ">
        <title>First genomic representation of candidate bacterial phylum KSB3 points to enhanced environmental sensing as a trigger of wastewater bulking.</title>
        <authorList>
            <person name="Sekiguchi Y."/>
            <person name="Ohashi A."/>
            <person name="Parks D.H."/>
            <person name="Yamauchi T."/>
            <person name="Tyson G.W."/>
            <person name="Hugenholtz P."/>
        </authorList>
    </citation>
    <scope>NUCLEOTIDE SEQUENCE [LARGE SCALE GENOMIC DNA]</scope>
</reference>
<dbReference type="PROSITE" id="PS50851">
    <property type="entry name" value="CHEW"/>
    <property type="match status" value="1"/>
</dbReference>
<proteinExistence type="predicted"/>
<keyword evidence="3" id="KW-1185">Reference proteome</keyword>
<dbReference type="Proteomes" id="UP000030661">
    <property type="component" value="Unassembled WGS sequence"/>
</dbReference>
<dbReference type="SUPFAM" id="SSF50341">
    <property type="entry name" value="CheW-like"/>
    <property type="match status" value="1"/>
</dbReference>